<dbReference type="AlphaFoldDB" id="X6LSV2"/>
<dbReference type="OrthoDB" id="192887at2759"/>
<evidence type="ECO:0000313" key="2">
    <source>
        <dbReference type="EMBL" id="ETO04729.1"/>
    </source>
</evidence>
<gene>
    <name evidence="2" type="ORF">RFI_32665</name>
</gene>
<dbReference type="Gene3D" id="3.30.200.20">
    <property type="entry name" value="Phosphorylase Kinase, domain 1"/>
    <property type="match status" value="1"/>
</dbReference>
<keyword evidence="1" id="KW-0472">Membrane</keyword>
<feature type="transmembrane region" description="Helical" evidence="1">
    <location>
        <begin position="135"/>
        <end position="156"/>
    </location>
</feature>
<sequence length="163" mass="19315">MCHPQFRDQLSKIKPISPAKIQSVFPGLPDDDELCIDLIYLSFFFSLARLDKIMFGCVPNATLEQYFMSEKKVRRALDLLLRFLQYDVEKRISAEDALKHLYFERVRDPQLEIKHPPVHFNFEDENLDEWTIRSLVFVCFFPFIISFSSVISQMSAHYNSFFF</sequence>
<dbReference type="EMBL" id="ASPP01028994">
    <property type="protein sequence ID" value="ETO04729.1"/>
    <property type="molecule type" value="Genomic_DNA"/>
</dbReference>
<dbReference type="Proteomes" id="UP000023152">
    <property type="component" value="Unassembled WGS sequence"/>
</dbReference>
<organism evidence="2 3">
    <name type="scientific">Reticulomyxa filosa</name>
    <dbReference type="NCBI Taxonomy" id="46433"/>
    <lineage>
        <taxon>Eukaryota</taxon>
        <taxon>Sar</taxon>
        <taxon>Rhizaria</taxon>
        <taxon>Retaria</taxon>
        <taxon>Foraminifera</taxon>
        <taxon>Monothalamids</taxon>
        <taxon>Reticulomyxidae</taxon>
        <taxon>Reticulomyxa</taxon>
    </lineage>
</organism>
<keyword evidence="2" id="KW-0418">Kinase</keyword>
<protein>
    <submittedName>
        <fullName evidence="2">Mitogen-activated protein kinase 13</fullName>
    </submittedName>
</protein>
<accession>X6LSV2</accession>
<dbReference type="InterPro" id="IPR011009">
    <property type="entry name" value="Kinase-like_dom_sf"/>
</dbReference>
<evidence type="ECO:0000256" key="1">
    <source>
        <dbReference type="SAM" id="Phobius"/>
    </source>
</evidence>
<keyword evidence="2" id="KW-0808">Transferase</keyword>
<dbReference type="GO" id="GO:0016301">
    <property type="term" value="F:kinase activity"/>
    <property type="evidence" value="ECO:0007669"/>
    <property type="project" value="UniProtKB-KW"/>
</dbReference>
<reference evidence="2 3" key="1">
    <citation type="journal article" date="2013" name="Curr. Biol.">
        <title>The Genome of the Foraminiferan Reticulomyxa filosa.</title>
        <authorList>
            <person name="Glockner G."/>
            <person name="Hulsmann N."/>
            <person name="Schleicher M."/>
            <person name="Noegel A.A."/>
            <person name="Eichinger L."/>
            <person name="Gallinger C."/>
            <person name="Pawlowski J."/>
            <person name="Sierra R."/>
            <person name="Euteneuer U."/>
            <person name="Pillet L."/>
            <person name="Moustafa A."/>
            <person name="Platzer M."/>
            <person name="Groth M."/>
            <person name="Szafranski K."/>
            <person name="Schliwa M."/>
        </authorList>
    </citation>
    <scope>NUCLEOTIDE SEQUENCE [LARGE SCALE GENOMIC DNA]</scope>
</reference>
<keyword evidence="1" id="KW-1133">Transmembrane helix</keyword>
<dbReference type="Gene3D" id="1.10.510.10">
    <property type="entry name" value="Transferase(Phosphotransferase) domain 1"/>
    <property type="match status" value="1"/>
</dbReference>
<keyword evidence="1" id="KW-0812">Transmembrane</keyword>
<keyword evidence="3" id="KW-1185">Reference proteome</keyword>
<name>X6LSV2_RETFI</name>
<comment type="caution">
    <text evidence="2">The sequence shown here is derived from an EMBL/GenBank/DDBJ whole genome shotgun (WGS) entry which is preliminary data.</text>
</comment>
<evidence type="ECO:0000313" key="3">
    <source>
        <dbReference type="Proteomes" id="UP000023152"/>
    </source>
</evidence>
<dbReference type="SUPFAM" id="SSF56112">
    <property type="entry name" value="Protein kinase-like (PK-like)"/>
    <property type="match status" value="1"/>
</dbReference>
<proteinExistence type="predicted"/>